<reference evidence="11" key="1">
    <citation type="submission" date="2019-08" db="EMBL/GenBank/DDBJ databases">
        <title>The improved chromosome-level genome for the pearl oyster Pinctada fucata martensii using PacBio sequencing and Hi-C.</title>
        <authorList>
            <person name="Zheng Z."/>
        </authorList>
    </citation>
    <scope>NUCLEOTIDE SEQUENCE</scope>
    <source>
        <strain evidence="11">ZZ-2019</strain>
        <tissue evidence="11">Adductor muscle</tissue>
    </source>
</reference>
<evidence type="ECO:0000256" key="4">
    <source>
        <dbReference type="ARBA" id="ARBA00022989"/>
    </source>
</evidence>
<dbReference type="GO" id="GO:0042277">
    <property type="term" value="F:peptide binding"/>
    <property type="evidence" value="ECO:0007669"/>
    <property type="project" value="TreeGrafter"/>
</dbReference>
<dbReference type="InterPro" id="IPR000276">
    <property type="entry name" value="GPCR_Rhodpsn"/>
</dbReference>
<keyword evidence="12" id="KW-1185">Reference proteome</keyword>
<sequence>MRKSENVETIRKTIVSLRDMTVSNTTASALLDPNNSFSVLFTTSTPEPSRLIWTPDVIQRVASIVCIMVLSFIGNVTIISILSCSRYRKQSRVNIFIINLAIGDLAVCFVTMTTEILFVVFGEWVLGAAACKLLPYVQTVTLASTTFILTSMAYDRFDAICQPLKFRSSVDRTKKMVAFSWVLSFLFAIPQMFIFVQTEEEVFSDGRIRYGCRSKGYTAAWQRKFYITFMALYILILPAILISYFYINVALVVSQQWRIISQDQSGLLRKSFSNTSSILKAKIKTIKMTLSIIALFIACWTPYFITTLIKVYSDYKYPIPAPIMVFTETVALIQSALNPILYGCFNFPLKRTLLETCCPRRYSLDSIQMNERKPNDSVTFTGDMKYSATCDSKTIVQDLSSVDNSVQSNNVHSNGIHNNNAQENRNEKLKVHGGSRKGKGRCSFITEANKHGFKLRVRFSKRESMYLKGNHSFSSSRTIQSSESSFDSPSH</sequence>
<feature type="transmembrane region" description="Helical" evidence="9">
    <location>
        <begin position="288"/>
        <end position="309"/>
    </location>
</feature>
<feature type="region of interest" description="Disordered" evidence="8">
    <location>
        <begin position="411"/>
        <end position="436"/>
    </location>
</feature>
<dbReference type="Gene3D" id="1.20.1070.10">
    <property type="entry name" value="Rhodopsin 7-helix transmembrane proteins"/>
    <property type="match status" value="1"/>
</dbReference>
<evidence type="ECO:0000256" key="7">
    <source>
        <dbReference type="RuleBase" id="RU000688"/>
    </source>
</evidence>
<evidence type="ECO:0000256" key="1">
    <source>
        <dbReference type="ARBA" id="ARBA00004651"/>
    </source>
</evidence>
<comment type="caution">
    <text evidence="11">The sequence shown here is derived from an EMBL/GenBank/DDBJ whole genome shotgun (WGS) entry which is preliminary data.</text>
</comment>
<keyword evidence="3 7" id="KW-0812">Transmembrane</keyword>
<evidence type="ECO:0000256" key="5">
    <source>
        <dbReference type="ARBA" id="ARBA00023136"/>
    </source>
</evidence>
<evidence type="ECO:0000256" key="9">
    <source>
        <dbReference type="SAM" id="Phobius"/>
    </source>
</evidence>
<evidence type="ECO:0000313" key="11">
    <source>
        <dbReference type="EMBL" id="KAK3101219.1"/>
    </source>
</evidence>
<dbReference type="Pfam" id="PF00001">
    <property type="entry name" value="7tm_1"/>
    <property type="match status" value="1"/>
</dbReference>
<dbReference type="PRINTS" id="PR00237">
    <property type="entry name" value="GPCRRHODOPSN"/>
</dbReference>
<feature type="region of interest" description="Disordered" evidence="8">
    <location>
        <begin position="470"/>
        <end position="491"/>
    </location>
</feature>
<keyword evidence="5 9" id="KW-0472">Membrane</keyword>
<feature type="compositionally biased region" description="Low complexity" evidence="8">
    <location>
        <begin position="472"/>
        <end position="485"/>
    </location>
</feature>
<feature type="transmembrane region" description="Helical" evidence="9">
    <location>
        <begin position="133"/>
        <end position="155"/>
    </location>
</feature>
<feature type="transmembrane region" description="Helical" evidence="9">
    <location>
        <begin position="321"/>
        <end position="345"/>
    </location>
</feature>
<dbReference type="GO" id="GO:0032870">
    <property type="term" value="P:cellular response to hormone stimulus"/>
    <property type="evidence" value="ECO:0007669"/>
    <property type="project" value="TreeGrafter"/>
</dbReference>
<accession>A0AA89C4U1</accession>
<comment type="similarity">
    <text evidence="7">Belongs to the G-protein coupled receptor 1 family.</text>
</comment>
<dbReference type="GO" id="GO:0004930">
    <property type="term" value="F:G protein-coupled receptor activity"/>
    <property type="evidence" value="ECO:0007669"/>
    <property type="project" value="UniProtKB-KW"/>
</dbReference>
<dbReference type="GO" id="GO:0005886">
    <property type="term" value="C:plasma membrane"/>
    <property type="evidence" value="ECO:0007669"/>
    <property type="project" value="UniProtKB-SubCell"/>
</dbReference>
<feature type="compositionally biased region" description="Low complexity" evidence="8">
    <location>
        <begin position="411"/>
        <end position="420"/>
    </location>
</feature>
<dbReference type="PROSITE" id="PS50262">
    <property type="entry name" value="G_PROTEIN_RECEP_F1_2"/>
    <property type="match status" value="1"/>
</dbReference>
<evidence type="ECO:0000256" key="3">
    <source>
        <dbReference type="ARBA" id="ARBA00022692"/>
    </source>
</evidence>
<dbReference type="PANTHER" id="PTHR24241">
    <property type="entry name" value="NEUROPEPTIDE RECEPTOR-RELATED G-PROTEIN COUPLED RECEPTOR"/>
    <property type="match status" value="1"/>
</dbReference>
<keyword evidence="4 9" id="KW-1133">Transmembrane helix</keyword>
<feature type="transmembrane region" description="Helical" evidence="9">
    <location>
        <begin position="225"/>
        <end position="247"/>
    </location>
</feature>
<evidence type="ECO:0000259" key="10">
    <source>
        <dbReference type="PROSITE" id="PS50262"/>
    </source>
</evidence>
<proteinExistence type="inferred from homology"/>
<gene>
    <name evidence="11" type="ORF">FSP39_001839</name>
</gene>
<dbReference type="SUPFAM" id="SSF81321">
    <property type="entry name" value="Family A G protein-coupled receptor-like"/>
    <property type="match status" value="1"/>
</dbReference>
<evidence type="ECO:0000313" key="12">
    <source>
        <dbReference type="Proteomes" id="UP001186944"/>
    </source>
</evidence>
<keyword evidence="2" id="KW-1003">Cell membrane</keyword>
<comment type="subcellular location">
    <subcellularLocation>
        <location evidence="1">Cell membrane</location>
        <topology evidence="1">Multi-pass membrane protein</topology>
    </subcellularLocation>
</comment>
<evidence type="ECO:0000256" key="8">
    <source>
        <dbReference type="SAM" id="MobiDB-lite"/>
    </source>
</evidence>
<feature type="transmembrane region" description="Helical" evidence="9">
    <location>
        <begin position="61"/>
        <end position="84"/>
    </location>
</feature>
<organism evidence="11 12">
    <name type="scientific">Pinctada imbricata</name>
    <name type="common">Atlantic pearl-oyster</name>
    <name type="synonym">Pinctada martensii</name>
    <dbReference type="NCBI Taxonomy" id="66713"/>
    <lineage>
        <taxon>Eukaryota</taxon>
        <taxon>Metazoa</taxon>
        <taxon>Spiralia</taxon>
        <taxon>Lophotrochozoa</taxon>
        <taxon>Mollusca</taxon>
        <taxon>Bivalvia</taxon>
        <taxon>Autobranchia</taxon>
        <taxon>Pteriomorphia</taxon>
        <taxon>Pterioida</taxon>
        <taxon>Pterioidea</taxon>
        <taxon>Pteriidae</taxon>
        <taxon>Pinctada</taxon>
    </lineage>
</organism>
<feature type="transmembrane region" description="Helical" evidence="9">
    <location>
        <begin position="176"/>
        <end position="196"/>
    </location>
</feature>
<evidence type="ECO:0000256" key="6">
    <source>
        <dbReference type="ARBA" id="ARBA00023170"/>
    </source>
</evidence>
<dbReference type="PROSITE" id="PS00237">
    <property type="entry name" value="G_PROTEIN_RECEP_F1_1"/>
    <property type="match status" value="1"/>
</dbReference>
<feature type="transmembrane region" description="Helical" evidence="9">
    <location>
        <begin position="96"/>
        <end position="121"/>
    </location>
</feature>
<dbReference type="InterPro" id="IPR017452">
    <property type="entry name" value="GPCR_Rhodpsn_7TM"/>
</dbReference>
<dbReference type="Proteomes" id="UP001186944">
    <property type="component" value="Unassembled WGS sequence"/>
</dbReference>
<dbReference type="EMBL" id="VSWD01000005">
    <property type="protein sequence ID" value="KAK3101219.1"/>
    <property type="molecule type" value="Genomic_DNA"/>
</dbReference>
<keyword evidence="6 7" id="KW-0675">Receptor</keyword>
<keyword evidence="7" id="KW-0807">Transducer</keyword>
<keyword evidence="7" id="KW-0297">G-protein coupled receptor</keyword>
<evidence type="ECO:0000256" key="2">
    <source>
        <dbReference type="ARBA" id="ARBA00022475"/>
    </source>
</evidence>
<protein>
    <recommendedName>
        <fullName evidence="10">G-protein coupled receptors family 1 profile domain-containing protein</fullName>
    </recommendedName>
</protein>
<dbReference type="AlphaFoldDB" id="A0AA89C4U1"/>
<feature type="domain" description="G-protein coupled receptors family 1 profile" evidence="10">
    <location>
        <begin position="74"/>
        <end position="342"/>
    </location>
</feature>
<dbReference type="PANTHER" id="PTHR24241:SF117">
    <property type="entry name" value="G-PROTEIN COUPLED RECEPTORS FAMILY 1 PROFILE DOMAIN-CONTAINING PROTEIN"/>
    <property type="match status" value="1"/>
</dbReference>
<name>A0AA89C4U1_PINIB</name>